<gene>
    <name evidence="1" type="ORF">EMELA_v1c03740</name>
</gene>
<dbReference type="EMBL" id="CP024964">
    <property type="protein sequence ID" value="ATZ17936.1"/>
    <property type="molecule type" value="Genomic_DNA"/>
</dbReference>
<evidence type="ECO:0000313" key="2">
    <source>
        <dbReference type="Proteomes" id="UP000231896"/>
    </source>
</evidence>
<evidence type="ECO:0000313" key="1">
    <source>
        <dbReference type="EMBL" id="ATZ17936.1"/>
    </source>
</evidence>
<dbReference type="KEGG" id="eml:EMELA_v1c03740"/>
<protein>
    <submittedName>
        <fullName evidence="1">Uncharacterized protein</fullName>
    </submittedName>
</protein>
<accession>A0A2K8NWL3</accession>
<keyword evidence="2" id="KW-1185">Reference proteome</keyword>
<reference evidence="1 2" key="1">
    <citation type="submission" date="2017-11" db="EMBL/GenBank/DDBJ databases">
        <title>Genome sequence of Entomoplasma melaleucae M1 (ATCC 49191).</title>
        <authorList>
            <person name="Lo W.-S."/>
            <person name="Gasparich G.E."/>
            <person name="Kuo C.-H."/>
        </authorList>
    </citation>
    <scope>NUCLEOTIDE SEQUENCE [LARGE SCALE GENOMIC DNA]</scope>
    <source>
        <strain evidence="1 2">M1</strain>
    </source>
</reference>
<proteinExistence type="predicted"/>
<dbReference type="AlphaFoldDB" id="A0A2K8NWL3"/>
<name>A0A2K8NWL3_9MOLU</name>
<dbReference type="RefSeq" id="WP_028124236.1">
    <property type="nucleotide sequence ID" value="NZ_CP024964.1"/>
</dbReference>
<dbReference type="Proteomes" id="UP000231896">
    <property type="component" value="Chromosome"/>
</dbReference>
<sequence>MQCEICKKVLPLARENSKWVCIQYCLSEKIKKKFFKTNIVRNITLLEKEEWVQHSDHRAHKELKCLTCVGIQNE</sequence>
<organism evidence="1 2">
    <name type="scientific">Mesoplasma melaleucae</name>
    <dbReference type="NCBI Taxonomy" id="81459"/>
    <lineage>
        <taxon>Bacteria</taxon>
        <taxon>Bacillati</taxon>
        <taxon>Mycoplasmatota</taxon>
        <taxon>Mollicutes</taxon>
        <taxon>Entomoplasmatales</taxon>
        <taxon>Entomoplasmataceae</taxon>
        <taxon>Mesoplasma</taxon>
    </lineage>
</organism>